<sequence>MELDSLYISIKIEKSRLNEYFSSKPISPNKDDNWSQWWESRQMYSKTTLEIIPSYSQARIREVFDNLLKDQFYGAKEYYDEEKQHWTFAVLNFSENYLEILPMLALLKQLEGFVLEGYALIFDWMWGGDTVMAYVDFTAGSALLETVTESYAVELKRFEEANQGLQSLAEELGAG</sequence>
<dbReference type="GeneID" id="97181817"/>
<reference evidence="1 2" key="1">
    <citation type="submission" date="2018-06" db="EMBL/GenBank/DDBJ databases">
        <authorList>
            <consortium name="Pathogen Informatics"/>
            <person name="Doyle S."/>
        </authorList>
    </citation>
    <scope>NUCLEOTIDE SEQUENCE [LARGE SCALE GENOMIC DNA]</scope>
    <source>
        <strain evidence="1 2">NCTC11343</strain>
    </source>
</reference>
<proteinExistence type="predicted"/>
<gene>
    <name evidence="1" type="ORF">NCTC11343_00065</name>
</gene>
<dbReference type="AlphaFoldDB" id="A0A2X2IWA6"/>
<name>A0A2X2IWA6_SPHMU</name>
<accession>A0A2X2IWA6</accession>
<dbReference type="EMBL" id="UAUU01000002">
    <property type="protein sequence ID" value="SPZ83546.1"/>
    <property type="molecule type" value="Genomic_DNA"/>
</dbReference>
<dbReference type="Proteomes" id="UP000251241">
    <property type="component" value="Unassembled WGS sequence"/>
</dbReference>
<dbReference type="RefSeq" id="WP_112373466.1">
    <property type="nucleotide sequence ID" value="NZ_CP069793.1"/>
</dbReference>
<evidence type="ECO:0000313" key="1">
    <source>
        <dbReference type="EMBL" id="SPZ83546.1"/>
    </source>
</evidence>
<evidence type="ECO:0000313" key="2">
    <source>
        <dbReference type="Proteomes" id="UP000251241"/>
    </source>
</evidence>
<organism evidence="1 2">
    <name type="scientific">Sphingobacterium multivorum</name>
    <dbReference type="NCBI Taxonomy" id="28454"/>
    <lineage>
        <taxon>Bacteria</taxon>
        <taxon>Pseudomonadati</taxon>
        <taxon>Bacteroidota</taxon>
        <taxon>Sphingobacteriia</taxon>
        <taxon>Sphingobacteriales</taxon>
        <taxon>Sphingobacteriaceae</taxon>
        <taxon>Sphingobacterium</taxon>
    </lineage>
</organism>
<protein>
    <submittedName>
        <fullName evidence="1">Uncharacterized protein</fullName>
    </submittedName>
</protein>